<dbReference type="EMBL" id="MT932329">
    <property type="protein sequence ID" value="QOI69440.1"/>
    <property type="molecule type" value="Genomic_DNA"/>
</dbReference>
<keyword evidence="1" id="KW-0175">Coiled coil</keyword>
<keyword evidence="3" id="KW-1185">Reference proteome</keyword>
<accession>A0A7L8ZJL3</accession>
<feature type="coiled-coil region" evidence="1">
    <location>
        <begin position="451"/>
        <end position="485"/>
    </location>
</feature>
<reference evidence="2 3" key="1">
    <citation type="submission" date="2020-08" db="EMBL/GenBank/DDBJ databases">
        <authorList>
            <person name="Sorensen M.C.H."/>
        </authorList>
    </citation>
    <scope>NUCLEOTIDE SEQUENCE [LARGE SCALE GENOMIC DNA]</scope>
</reference>
<organism evidence="2 3">
    <name type="scientific">Campylobacter phage F379</name>
    <dbReference type="NCBI Taxonomy" id="2776767"/>
    <lineage>
        <taxon>Viruses</taxon>
        <taxon>Duplodnaviria</taxon>
        <taxon>Heunggongvirae</taxon>
        <taxon>Uroviricota</taxon>
        <taxon>Caudoviricetes</taxon>
        <taxon>Connertonviridae</taxon>
        <taxon>Firehammervirus</taxon>
        <taxon>Firehammervirus F379</taxon>
    </lineage>
</organism>
<dbReference type="Proteomes" id="UP000593835">
    <property type="component" value="Segment"/>
</dbReference>
<protein>
    <submittedName>
        <fullName evidence="2">Uncharacterized protein</fullName>
    </submittedName>
</protein>
<sequence>MIDTKLNPLIERITTIESTADYTKELAEANKQAIEDLNTKVVDNTSDITDINRRLEEAVFYSKIDDTRKTIQLKNYDSISGVSTTGEGINIAMVSKWDKVDLGSTQIPINLNGSETRPTYNDSKEIALMDDVKLKADASNVYNKSEIDTKLDTKADSNTVYNKEDSDARFVSLTENQNIQGNKVIEGIWEFNGILSKPKQLATTEYVVNYAKTYANQKVGDLASLKTEAKDTAVSAINELFDKIESGNTDEPVDTYTKQEIDAKLETKADVDNVYNKSEIDSKLDLKADAGSVYNKSEIDHKFENITIDDINYAKLGEENTFIQEQNIKQVNISDEPTLDTHVITLKYFKDNSSGGISPADYVTKTEFTSGINNKADKNHTHVVADITDLNLDRLATKEETYTKQEIDNKIDAIVPPEIDLTHYAKKDAANIFTKANTFTEAPSVEVDATLDNHVIRKKQFDNNIKEINDKVKSVVGDLNSLNNEVSKDNLVNAINSVDDKFKTTAKTNESNTFTGDQTYLDNILLESVPSERNHAVNLGYILDNPGGIKLPDHTALTQNSVTEITFGYANPVAYSAQTLKNVFLKDIIGNDYKAIMADNKSFTVSPSEEMVVILSRTDYTKNIDVNFDITKTVDELKQYELKEGEVRVILSYDTVSVYSNGYGYGAMFSRNANKKDGDLIYDYYFGSQNDITNNRKVSIKIDKLGINTPDIVSISMTTNGSEKLTVKTDELNPIENIYDSADMTYIHTPVSKTVGDILYSNISQAIKSIHLLENNICSLKPADMELQLVRLKEFKQTINNILQSMFDESPVTLKNGDYIDVSFSGSASYGTGYCGYVCIKDNIKDITYKAYKVSSNAFNTTSGTKVIAVLTSDNSKTNVTYSDSVSTLESYEVAENEILLEISFSTAKQYSSKYGYGAMLEYWGSVSDLCYDYYMGSNLDMDCPFKITLLKIGSSVKADTIQIGAPSYWASSLVIHLRKNTGKIIDFLVSTGRKVIGRDGTESGSVYDIVDKALKPLKVLTSDAHQEINGVTRFNNKAYLNIDSNKITDDKQIINKEYLDGSIKTTTKDIINETPIIPFTNIEGKNTKNIRLKIYAKTDSSSYSTGDTVVVSNLKVKLKGDTEFLKPVGVEVTDRSNQKVGLNLTGDDTVYKDDIAITETKPSGFNISSIDLSSGSNAVATVKTNGAYDYSGVYEICNPFREYNKKYCVFLSSDGLKNPYYQVTLESSKEVENIQLQLYGTSATNPLLYSKECIIEIYTDDTLIRSFNIKNKNDNTNKPINIKLDFKDGVSLIPIEEAVSNLKNIIDNNSSILSGNGKPSFSLNPNKIGSLYSDITNKQLYMCIDNTAGANKWVNIITSEEIKPNLRKIEITCNVNLRSGQYGGCMSGVKIGFDNGYASTKQIVKGLNNGQILWSLDGLGNLASYSEVGSLSPSGNDIKGDVTTTGIYNDPSYHCVTNIFKEYLGNADQCSLWSDASTKQLKITLISEKVPNKITYVGNGYYGQTSVSDVKAIWYYVNDDGMKVEESVDNELEVSVNSSETNDSSYIYAFNIN</sequence>
<evidence type="ECO:0000256" key="1">
    <source>
        <dbReference type="SAM" id="Coils"/>
    </source>
</evidence>
<proteinExistence type="predicted"/>
<name>A0A7L8ZJL3_9CAUD</name>
<gene>
    <name evidence="2" type="ORF">F379_154</name>
</gene>
<evidence type="ECO:0000313" key="2">
    <source>
        <dbReference type="EMBL" id="QOI69440.1"/>
    </source>
</evidence>
<evidence type="ECO:0000313" key="3">
    <source>
        <dbReference type="Proteomes" id="UP000593835"/>
    </source>
</evidence>